<organism evidence="3 4">
    <name type="scientific">Gymnopus androsaceus JB14</name>
    <dbReference type="NCBI Taxonomy" id="1447944"/>
    <lineage>
        <taxon>Eukaryota</taxon>
        <taxon>Fungi</taxon>
        <taxon>Dikarya</taxon>
        <taxon>Basidiomycota</taxon>
        <taxon>Agaricomycotina</taxon>
        <taxon>Agaricomycetes</taxon>
        <taxon>Agaricomycetidae</taxon>
        <taxon>Agaricales</taxon>
        <taxon>Marasmiineae</taxon>
        <taxon>Omphalotaceae</taxon>
        <taxon>Gymnopus</taxon>
    </lineage>
</organism>
<gene>
    <name evidence="3" type="ORF">BT96DRAFT_995716</name>
</gene>
<keyword evidence="1" id="KW-1133">Transmembrane helix</keyword>
<accession>A0A6A4HKU5</accession>
<evidence type="ECO:0000256" key="1">
    <source>
        <dbReference type="SAM" id="Phobius"/>
    </source>
</evidence>
<evidence type="ECO:0000313" key="3">
    <source>
        <dbReference type="EMBL" id="KAE9397485.1"/>
    </source>
</evidence>
<keyword evidence="4" id="KW-1185">Reference proteome</keyword>
<name>A0A6A4HKU5_9AGAR</name>
<evidence type="ECO:0000313" key="4">
    <source>
        <dbReference type="Proteomes" id="UP000799118"/>
    </source>
</evidence>
<keyword evidence="1" id="KW-0472">Membrane</keyword>
<reference evidence="3" key="1">
    <citation type="journal article" date="2019" name="Environ. Microbiol.">
        <title>Fungal ecological strategies reflected in gene transcription - a case study of two litter decomposers.</title>
        <authorList>
            <person name="Barbi F."/>
            <person name="Kohler A."/>
            <person name="Barry K."/>
            <person name="Baskaran P."/>
            <person name="Daum C."/>
            <person name="Fauchery L."/>
            <person name="Ihrmark K."/>
            <person name="Kuo A."/>
            <person name="LaButti K."/>
            <person name="Lipzen A."/>
            <person name="Morin E."/>
            <person name="Grigoriev I.V."/>
            <person name="Henrissat B."/>
            <person name="Lindahl B."/>
            <person name="Martin F."/>
        </authorList>
    </citation>
    <scope>NUCLEOTIDE SEQUENCE</scope>
    <source>
        <strain evidence="3">JB14</strain>
    </source>
</reference>
<dbReference type="AlphaFoldDB" id="A0A6A4HKU5"/>
<feature type="chain" id="PRO_5025473366" description="Mid2 domain-containing protein" evidence="2">
    <location>
        <begin position="17"/>
        <end position="345"/>
    </location>
</feature>
<evidence type="ECO:0000256" key="2">
    <source>
        <dbReference type="SAM" id="SignalP"/>
    </source>
</evidence>
<keyword evidence="1" id="KW-0812">Transmembrane</keyword>
<evidence type="ECO:0008006" key="5">
    <source>
        <dbReference type="Google" id="ProtNLM"/>
    </source>
</evidence>
<keyword evidence="2" id="KW-0732">Signal</keyword>
<sequence>MVFPLLVVLCIKAVAAQTVPVTESTPEPTSTGAGILTPGQTITLTVNETAPLSQFAVGFGSGSAFSAVTTVFPGPGVSSTSFDLIIPSLSATTAEVFISFFGSTTLSAIATVTLAPETSKQILTLPRHRLLQASSRSVEIEIHETPHFKGISSSSETSTTSTDISSTSAILITECGFSNINADTPTPTDTVTTNPSLSSTSLSASATAFISNSPSSLSRTKNIRAIIGGTIGAVLLVLLTLIALFLWIKRRHKPEPMTFRGDIMVRASHNGSTTSSPYETMPVLGAYNLLRASFPRRRRMQNPLAPIAWIVGLKAAVGYGQTDSHSQSRIAKASLRKKYITSTPY</sequence>
<protein>
    <recommendedName>
        <fullName evidence="5">Mid2 domain-containing protein</fullName>
    </recommendedName>
</protein>
<feature type="signal peptide" evidence="2">
    <location>
        <begin position="1"/>
        <end position="16"/>
    </location>
</feature>
<proteinExistence type="predicted"/>
<dbReference type="EMBL" id="ML769496">
    <property type="protein sequence ID" value="KAE9397485.1"/>
    <property type="molecule type" value="Genomic_DNA"/>
</dbReference>
<feature type="transmembrane region" description="Helical" evidence="1">
    <location>
        <begin position="225"/>
        <end position="248"/>
    </location>
</feature>
<dbReference type="Proteomes" id="UP000799118">
    <property type="component" value="Unassembled WGS sequence"/>
</dbReference>